<gene>
    <name evidence="4" type="ORF">TRFO_28364</name>
</gene>
<reference evidence="4" key="1">
    <citation type="submission" date="2016-10" db="EMBL/GenBank/DDBJ databases">
        <authorList>
            <person name="Benchimol M."/>
            <person name="Almeida L.G."/>
            <person name="Vasconcelos A.T."/>
            <person name="Perreira-Neves A."/>
            <person name="Rosa I.A."/>
            <person name="Tasca T."/>
            <person name="Bogo M.R."/>
            <person name="de Souza W."/>
        </authorList>
    </citation>
    <scope>NUCLEOTIDE SEQUENCE [LARGE SCALE GENOMIC DNA]</scope>
    <source>
        <strain evidence="4">K</strain>
    </source>
</reference>
<dbReference type="InterPro" id="IPR002110">
    <property type="entry name" value="Ankyrin_rpt"/>
</dbReference>
<dbReference type="PANTHER" id="PTHR24198">
    <property type="entry name" value="ANKYRIN REPEAT AND PROTEIN KINASE DOMAIN-CONTAINING PROTEIN"/>
    <property type="match status" value="1"/>
</dbReference>
<sequence length="522" mass="61170">MSDEYDEFEILKKEIRDDFQVYVELQKKLASFSPEDKINAEEEFDYFFQEKTRFWHFLYTIMHLYNYGHKRKKIYQSILFQIKNKIQNTHFSNQHIKILCQNNIKAIEFFLTEKIISKENVSSFFTNQEKITYEIIEKKLSKDATTQYKIKFIQNNSKNPKVSIFEKIIRKDDIHTFQQILSESNIDINCQFQFFDNEKYFVFKNISLSMLEYSAFYGSIQIFKFLWIQKGIKFGSNLLKCAVCGNNFDVIHLLESELKTKFDFSCLELAIAHHHYELTEYIISDLGIQQFPDTEILNRSIKSFNALFLYDHCDDFEYEINTLKYLTGGELPVISVAVNQNLLEVVKILSTIECIDLLKQDFTGKNALHLACAKGYYEIVKFLAESDGMNINSTDNNGRTPLHWAVQSDKEVVKYLIQLPRIDLNKENKMKSTPFLDAVILGKLEIVKLLANTHEIDVNRVDKDGNTALHLACEKNDLEMIKFLISFIDPTIKNYNGEIFHSLTECTSYGNASFLKKLFRIL</sequence>
<dbReference type="Proteomes" id="UP000179807">
    <property type="component" value="Unassembled WGS sequence"/>
</dbReference>
<proteinExistence type="predicted"/>
<evidence type="ECO:0000256" key="2">
    <source>
        <dbReference type="ARBA" id="ARBA00023043"/>
    </source>
</evidence>
<accession>A0A1J4JZT0</accession>
<dbReference type="RefSeq" id="XP_068357330.1">
    <property type="nucleotide sequence ID" value="XM_068506134.1"/>
</dbReference>
<dbReference type="VEuPathDB" id="TrichDB:TRFO_28364"/>
<dbReference type="EMBL" id="MLAK01000802">
    <property type="protein sequence ID" value="OHT04194.1"/>
    <property type="molecule type" value="Genomic_DNA"/>
</dbReference>
<evidence type="ECO:0000313" key="5">
    <source>
        <dbReference type="Proteomes" id="UP000179807"/>
    </source>
</evidence>
<dbReference type="PROSITE" id="PS50297">
    <property type="entry name" value="ANK_REP_REGION"/>
    <property type="match status" value="2"/>
</dbReference>
<organism evidence="4 5">
    <name type="scientific">Tritrichomonas foetus</name>
    <dbReference type="NCBI Taxonomy" id="1144522"/>
    <lineage>
        <taxon>Eukaryota</taxon>
        <taxon>Metamonada</taxon>
        <taxon>Parabasalia</taxon>
        <taxon>Tritrichomonadida</taxon>
        <taxon>Tritrichomonadidae</taxon>
        <taxon>Tritrichomonas</taxon>
    </lineage>
</organism>
<feature type="repeat" description="ANK" evidence="3">
    <location>
        <begin position="464"/>
        <end position="486"/>
    </location>
</feature>
<dbReference type="PROSITE" id="PS50088">
    <property type="entry name" value="ANK_REPEAT"/>
    <property type="match status" value="2"/>
</dbReference>
<keyword evidence="1" id="KW-0677">Repeat</keyword>
<dbReference type="InterPro" id="IPR036770">
    <property type="entry name" value="Ankyrin_rpt-contain_sf"/>
</dbReference>
<evidence type="ECO:0000256" key="3">
    <source>
        <dbReference type="PROSITE-ProRule" id="PRU00023"/>
    </source>
</evidence>
<name>A0A1J4JZT0_9EUKA</name>
<dbReference type="Pfam" id="PF12796">
    <property type="entry name" value="Ank_2"/>
    <property type="match status" value="1"/>
</dbReference>
<comment type="caution">
    <text evidence="4">The sequence shown here is derived from an EMBL/GenBank/DDBJ whole genome shotgun (WGS) entry which is preliminary data.</text>
</comment>
<feature type="repeat" description="ANK" evidence="3">
    <location>
        <begin position="363"/>
        <end position="396"/>
    </location>
</feature>
<evidence type="ECO:0000313" key="4">
    <source>
        <dbReference type="EMBL" id="OHT04194.1"/>
    </source>
</evidence>
<dbReference type="PANTHER" id="PTHR24198:SF165">
    <property type="entry name" value="ANKYRIN REPEAT-CONTAINING PROTEIN-RELATED"/>
    <property type="match status" value="1"/>
</dbReference>
<keyword evidence="5" id="KW-1185">Reference proteome</keyword>
<dbReference type="OrthoDB" id="194358at2759"/>
<evidence type="ECO:0000256" key="1">
    <source>
        <dbReference type="ARBA" id="ARBA00022737"/>
    </source>
</evidence>
<keyword evidence="2 3" id="KW-0040">ANK repeat</keyword>
<protein>
    <submittedName>
        <fullName evidence="4">Uncharacterized protein</fullName>
    </submittedName>
</protein>
<dbReference type="Gene3D" id="1.25.40.20">
    <property type="entry name" value="Ankyrin repeat-containing domain"/>
    <property type="match status" value="2"/>
</dbReference>
<dbReference type="GeneID" id="94840838"/>
<dbReference type="SUPFAM" id="SSF48403">
    <property type="entry name" value="Ankyrin repeat"/>
    <property type="match status" value="1"/>
</dbReference>
<dbReference type="AlphaFoldDB" id="A0A1J4JZT0"/>
<dbReference type="Pfam" id="PF13637">
    <property type="entry name" value="Ank_4"/>
    <property type="match status" value="1"/>
</dbReference>
<dbReference type="SMART" id="SM00248">
    <property type="entry name" value="ANK"/>
    <property type="match status" value="5"/>
</dbReference>